<sequence length="234" mass="28031">MIFRLKNKDLIAFDILDYIFHNSIIKDEILLSTIKSSSENLKCQFVQPPSSSEELFLNLSYNKFYDLQSEIYNPSFWEQSPMYRLGRISQLFSVYGEILNYKPMQDVLEQIAKFRPPMESEISWKLFKFIRNILAHFPFFDSWEEIWINKALINWNKKDQTIDKFLEKFNGRNSVKYRYKEKNKKEFNYATISFPETYDNNKIYLKDIVSEKDGVKLAIVMMLRVINTQVISIK</sequence>
<accession>A0ABW5U8X6</accession>
<organism evidence="1 2">
    <name type="scientific">Sphingobacterium populi</name>
    <dbReference type="NCBI Taxonomy" id="1812824"/>
    <lineage>
        <taxon>Bacteria</taxon>
        <taxon>Pseudomonadati</taxon>
        <taxon>Bacteroidota</taxon>
        <taxon>Sphingobacteriia</taxon>
        <taxon>Sphingobacteriales</taxon>
        <taxon>Sphingobacteriaceae</taxon>
        <taxon>Sphingobacterium</taxon>
    </lineage>
</organism>
<evidence type="ECO:0000313" key="1">
    <source>
        <dbReference type="EMBL" id="MFD2741892.1"/>
    </source>
</evidence>
<evidence type="ECO:0000313" key="2">
    <source>
        <dbReference type="Proteomes" id="UP001597418"/>
    </source>
</evidence>
<proteinExistence type="predicted"/>
<protein>
    <recommendedName>
        <fullName evidence="3">Abi-like protein</fullName>
    </recommendedName>
</protein>
<comment type="caution">
    <text evidence="1">The sequence shown here is derived from an EMBL/GenBank/DDBJ whole genome shotgun (WGS) entry which is preliminary data.</text>
</comment>
<name>A0ABW5U8X6_9SPHI</name>
<gene>
    <name evidence="1" type="ORF">ACFSQ6_00630</name>
</gene>
<keyword evidence="2" id="KW-1185">Reference proteome</keyword>
<dbReference type="Proteomes" id="UP001597418">
    <property type="component" value="Unassembled WGS sequence"/>
</dbReference>
<reference evidence="2" key="1">
    <citation type="journal article" date="2019" name="Int. J. Syst. Evol. Microbiol.">
        <title>The Global Catalogue of Microorganisms (GCM) 10K type strain sequencing project: providing services to taxonomists for standard genome sequencing and annotation.</title>
        <authorList>
            <consortium name="The Broad Institute Genomics Platform"/>
            <consortium name="The Broad Institute Genome Sequencing Center for Infectious Disease"/>
            <person name="Wu L."/>
            <person name="Ma J."/>
        </authorList>
    </citation>
    <scope>NUCLEOTIDE SEQUENCE [LARGE SCALE GENOMIC DNA]</scope>
    <source>
        <strain evidence="2">KCTC 42247</strain>
    </source>
</reference>
<evidence type="ECO:0008006" key="3">
    <source>
        <dbReference type="Google" id="ProtNLM"/>
    </source>
</evidence>
<dbReference type="RefSeq" id="WP_197464790.1">
    <property type="nucleotide sequence ID" value="NZ_JBHUMB010000005.1"/>
</dbReference>
<dbReference type="EMBL" id="JBHUMB010000005">
    <property type="protein sequence ID" value="MFD2741892.1"/>
    <property type="molecule type" value="Genomic_DNA"/>
</dbReference>